<evidence type="ECO:0000256" key="3">
    <source>
        <dbReference type="SAM" id="MobiDB-lite"/>
    </source>
</evidence>
<dbReference type="InterPro" id="IPR029063">
    <property type="entry name" value="SAM-dependent_MTases_sf"/>
</dbReference>
<dbReference type="InterPro" id="IPR002052">
    <property type="entry name" value="DNA_methylase_N6_adenine_CS"/>
</dbReference>
<accession>A0ABT6STM2</accession>
<evidence type="ECO:0000313" key="5">
    <source>
        <dbReference type="EMBL" id="MDI3418696.1"/>
    </source>
</evidence>
<dbReference type="SUPFAM" id="SSF46955">
    <property type="entry name" value="Putative DNA-binding domain"/>
    <property type="match status" value="1"/>
</dbReference>
<feature type="compositionally biased region" description="Basic and acidic residues" evidence="3">
    <location>
        <begin position="571"/>
        <end position="586"/>
    </location>
</feature>
<feature type="compositionally biased region" description="Gly residues" evidence="3">
    <location>
        <begin position="419"/>
        <end position="431"/>
    </location>
</feature>
<dbReference type="PANTHER" id="PTHR42998">
    <property type="entry name" value="TYPE I RESTRICTION ENZYME HINDVIIP M PROTEIN-RELATED"/>
    <property type="match status" value="1"/>
</dbReference>
<dbReference type="InterPro" id="IPR009061">
    <property type="entry name" value="DNA-bd_dom_put_sf"/>
</dbReference>
<dbReference type="InterPro" id="IPR052916">
    <property type="entry name" value="Type-I_RE_MTase_Subunit"/>
</dbReference>
<evidence type="ECO:0000256" key="2">
    <source>
        <dbReference type="ARBA" id="ARBA00023125"/>
    </source>
</evidence>
<dbReference type="GO" id="GO:0032259">
    <property type="term" value="P:methylation"/>
    <property type="evidence" value="ECO:0007669"/>
    <property type="project" value="UniProtKB-KW"/>
</dbReference>
<dbReference type="SUPFAM" id="SSF116734">
    <property type="entry name" value="DNA methylase specificity domain"/>
    <property type="match status" value="1"/>
</dbReference>
<dbReference type="PRINTS" id="PR00507">
    <property type="entry name" value="N12N6MTFRASE"/>
</dbReference>
<dbReference type="EMBL" id="JASCIS010000007">
    <property type="protein sequence ID" value="MDI3418696.1"/>
    <property type="molecule type" value="Genomic_DNA"/>
</dbReference>
<dbReference type="InterPro" id="IPR003356">
    <property type="entry name" value="DNA_methylase_A-5"/>
</dbReference>
<feature type="compositionally biased region" description="Low complexity" evidence="3">
    <location>
        <begin position="522"/>
        <end position="531"/>
    </location>
</feature>
<dbReference type="InterPro" id="IPR044946">
    <property type="entry name" value="Restrct_endonuc_typeI_TRD_sf"/>
</dbReference>
<keyword evidence="6" id="KW-1185">Reference proteome</keyword>
<sequence>MPKQQSVHGPSSGASAQVTAAEISRIAGVTRATVSNWRRRHADFPEPDGGTESSPLYDLRAVQEWLSKRGQSSAGAPVEELRTALRLRPAGMAARLFPLVPALALDGADGEPELGSLPEEELLVAAREAVDRLPAAVSNLGPINAYEAADAAAVRALDRCVREVGAQAALDVLAERELEESAATGTYRTPGGLASLMARMLPADTHSVLDPACGGGGLLAAAAQEGVSTLYGQDVLPVQAQRAAVRLLLPAGDARSGGMRRGKGAKNPAVVESVRIEAGDSLREDAFPGLMADAVLCNPPFGDRDWGQEELAYDPRWAYGVPPRSESELAWVQHALAHVEPGGYAVLLLPPALAFRSSGRRIRTELARSGALRAVVSLPARAAQPFHVGLNIWVLQRPEPGGPERTSVLFVSGEAEPRAGGGASGAQGVRGSGRATQPSIEWADLTRRVLASWTAFLADPDAFTDEPGVARAVPVVDLLGDVVDFSSARHVRATAADVSPRALKRRVTELRGKLAEQVGALSAASESEAGEWQPADAVDGAAREGWRTATVSDLARGGALTLLRGAMPASRDTERSPTGRQDKDNDAATGAGADGRVLTVGDLSAGTAPSGVSTRIRTDTAHRIAAGDVVLRSAAPQGTPCVMARVVGEEDAGAWLGPHLHILRPDPARLDPRFLAGFVAADDNIAVASTGTAGLTHVNPGRLRIPLLPLAQQQRYGEAFRRVGELRAAARATAVTGEEMAAALVLGLTSGGLVPPDGP</sequence>
<reference evidence="5 6" key="1">
    <citation type="submission" date="2023-05" db="EMBL/GenBank/DDBJ databases">
        <title>Draft genome sequence of Streptomyces sp. B-S-A12 isolated from a cave soil in Thailand.</title>
        <authorList>
            <person name="Chamroensaksri N."/>
            <person name="Muangham S."/>
        </authorList>
    </citation>
    <scope>NUCLEOTIDE SEQUENCE [LARGE SCALE GENOMIC DNA]</scope>
    <source>
        <strain evidence="5 6">B-S-A12</strain>
    </source>
</reference>
<dbReference type="Proteomes" id="UP001237105">
    <property type="component" value="Unassembled WGS sequence"/>
</dbReference>
<dbReference type="GO" id="GO:0008168">
    <property type="term" value="F:methyltransferase activity"/>
    <property type="evidence" value="ECO:0007669"/>
    <property type="project" value="UniProtKB-KW"/>
</dbReference>
<dbReference type="PROSITE" id="PS00092">
    <property type="entry name" value="N6_MTASE"/>
    <property type="match status" value="1"/>
</dbReference>
<dbReference type="Gene3D" id="1.10.10.10">
    <property type="entry name" value="Winged helix-like DNA-binding domain superfamily/Winged helix DNA-binding domain"/>
    <property type="match status" value="1"/>
</dbReference>
<evidence type="ECO:0000313" key="6">
    <source>
        <dbReference type="Proteomes" id="UP001237105"/>
    </source>
</evidence>
<feature type="region of interest" description="Disordered" evidence="3">
    <location>
        <begin position="36"/>
        <end position="55"/>
    </location>
</feature>
<dbReference type="Gene3D" id="3.40.50.150">
    <property type="entry name" value="Vaccinia Virus protein VP39"/>
    <property type="match status" value="1"/>
</dbReference>
<organism evidence="5 6">
    <name type="scientific">Streptomyces luteolus</name>
    <dbReference type="NCBI Taxonomy" id="3043615"/>
    <lineage>
        <taxon>Bacteria</taxon>
        <taxon>Bacillati</taxon>
        <taxon>Actinomycetota</taxon>
        <taxon>Actinomycetes</taxon>
        <taxon>Kitasatosporales</taxon>
        <taxon>Streptomycetaceae</taxon>
        <taxon>Streptomyces</taxon>
    </lineage>
</organism>
<keyword evidence="1" id="KW-0680">Restriction system</keyword>
<dbReference type="Pfam" id="PF02384">
    <property type="entry name" value="N6_Mtase"/>
    <property type="match status" value="1"/>
</dbReference>
<protein>
    <submittedName>
        <fullName evidence="5">N-6 DNA methylase</fullName>
    </submittedName>
</protein>
<dbReference type="RefSeq" id="WP_282534612.1">
    <property type="nucleotide sequence ID" value="NZ_JASCIS010000007.1"/>
</dbReference>
<dbReference type="InterPro" id="IPR036388">
    <property type="entry name" value="WH-like_DNA-bd_sf"/>
</dbReference>
<comment type="caution">
    <text evidence="5">The sequence shown here is derived from an EMBL/GenBank/DDBJ whole genome shotgun (WGS) entry which is preliminary data.</text>
</comment>
<feature type="region of interest" description="Disordered" evidence="3">
    <location>
        <begin position="562"/>
        <end position="595"/>
    </location>
</feature>
<feature type="domain" description="DNA methylase adenine-specific" evidence="4">
    <location>
        <begin position="180"/>
        <end position="414"/>
    </location>
</feature>
<dbReference type="SUPFAM" id="SSF53335">
    <property type="entry name" value="S-adenosyl-L-methionine-dependent methyltransferases"/>
    <property type="match status" value="1"/>
</dbReference>
<evidence type="ECO:0000256" key="1">
    <source>
        <dbReference type="ARBA" id="ARBA00022747"/>
    </source>
</evidence>
<proteinExistence type="predicted"/>
<name>A0ABT6STM2_9ACTN</name>
<keyword evidence="2" id="KW-0238">DNA-binding</keyword>
<feature type="region of interest" description="Disordered" evidence="3">
    <location>
        <begin position="521"/>
        <end position="540"/>
    </location>
</feature>
<dbReference type="PANTHER" id="PTHR42998:SF1">
    <property type="entry name" value="TYPE I RESTRICTION ENZYME HINDI METHYLASE SUBUNIT"/>
    <property type="match status" value="1"/>
</dbReference>
<feature type="region of interest" description="Disordered" evidence="3">
    <location>
        <begin position="416"/>
        <end position="435"/>
    </location>
</feature>
<keyword evidence="5" id="KW-0808">Transferase</keyword>
<gene>
    <name evidence="5" type="ORF">QIT00_08985</name>
</gene>
<keyword evidence="5" id="KW-0489">Methyltransferase</keyword>
<evidence type="ECO:0000259" key="4">
    <source>
        <dbReference type="Pfam" id="PF02384"/>
    </source>
</evidence>
<dbReference type="Gene3D" id="3.90.220.20">
    <property type="entry name" value="DNA methylase specificity domains"/>
    <property type="match status" value="1"/>
</dbReference>